<gene>
    <name evidence="1" type="ORF">ASS94_00045</name>
</gene>
<accession>A0AAP7IG95</accession>
<dbReference type="EMBL" id="LNPX01000001">
    <property type="protein sequence ID" value="OEK59089.1"/>
    <property type="molecule type" value="Genomic_DNA"/>
</dbReference>
<organism evidence="1 2">
    <name type="scientific">Staphylococcus equorum</name>
    <dbReference type="NCBI Taxonomy" id="246432"/>
    <lineage>
        <taxon>Bacteria</taxon>
        <taxon>Bacillati</taxon>
        <taxon>Bacillota</taxon>
        <taxon>Bacilli</taxon>
        <taxon>Bacillales</taxon>
        <taxon>Staphylococcaceae</taxon>
        <taxon>Staphylococcus</taxon>
    </lineage>
</organism>
<reference evidence="2" key="1">
    <citation type="submission" date="2015-11" db="EMBL/GenBank/DDBJ databases">
        <title>Genomic diversity of Staphylococcus saprophyticus strains from urinary tract infections, animal surfaces, and fermented foods.</title>
        <authorList>
            <person name="Wolfe B.E."/>
        </authorList>
    </citation>
    <scope>NUCLEOTIDE SEQUENCE [LARGE SCALE GENOMIC DNA]</scope>
    <source>
        <strain evidence="2">738_7</strain>
    </source>
</reference>
<dbReference type="RefSeq" id="WP_069854215.1">
    <property type="nucleotide sequence ID" value="NZ_LNPX01000001.1"/>
</dbReference>
<proteinExistence type="predicted"/>
<sequence>MANYNRKAIIESLKRERVEAENKCEVVDGVDVYEILLSLFQSDKTDEEIINRMEEENKKKNIWAMEFDRRAIMNEEAGDEEGEQEERMRVDNQFRQSWIIEDYLAKIVTV</sequence>
<name>A0AAP7IG95_9STAP</name>
<evidence type="ECO:0000313" key="1">
    <source>
        <dbReference type="EMBL" id="OEK59089.1"/>
    </source>
</evidence>
<dbReference type="Proteomes" id="UP000095464">
    <property type="component" value="Unassembled WGS sequence"/>
</dbReference>
<protein>
    <submittedName>
        <fullName evidence="1">Uncharacterized protein</fullName>
    </submittedName>
</protein>
<evidence type="ECO:0000313" key="2">
    <source>
        <dbReference type="Proteomes" id="UP000095464"/>
    </source>
</evidence>
<comment type="caution">
    <text evidence="1">The sequence shown here is derived from an EMBL/GenBank/DDBJ whole genome shotgun (WGS) entry which is preliminary data.</text>
</comment>
<dbReference type="AlphaFoldDB" id="A0AAP7IG95"/>